<dbReference type="RefSeq" id="WP_409543770.1">
    <property type="nucleotide sequence ID" value="NZ_JBKBDD010000005.1"/>
</dbReference>
<organism evidence="2 3">
    <name type="scientific">Mycolicibacterium nivoides</name>
    <dbReference type="NCBI Taxonomy" id="2487344"/>
    <lineage>
        <taxon>Bacteria</taxon>
        <taxon>Bacillati</taxon>
        <taxon>Actinomycetota</taxon>
        <taxon>Actinomycetes</taxon>
        <taxon>Mycobacteriales</taxon>
        <taxon>Mycobacteriaceae</taxon>
        <taxon>Mycolicibacterium</taxon>
    </lineage>
</organism>
<comment type="caution">
    <text evidence="2">The sequence shown here is derived from an EMBL/GenBank/DDBJ whole genome shotgun (WGS) entry which is preliminary data.</text>
</comment>
<dbReference type="EMBL" id="JBKBDD010000005">
    <property type="protein sequence ID" value="MFN6544745.1"/>
    <property type="molecule type" value="Genomic_DNA"/>
</dbReference>
<evidence type="ECO:0000313" key="2">
    <source>
        <dbReference type="EMBL" id="MFN6544745.1"/>
    </source>
</evidence>
<dbReference type="Pfam" id="PF13560">
    <property type="entry name" value="HTH_31"/>
    <property type="match status" value="1"/>
</dbReference>
<dbReference type="CDD" id="cd00093">
    <property type="entry name" value="HTH_XRE"/>
    <property type="match status" value="1"/>
</dbReference>
<dbReference type="InterPro" id="IPR010982">
    <property type="entry name" value="Lambda_DNA-bd_dom_sf"/>
</dbReference>
<dbReference type="InterPro" id="IPR001387">
    <property type="entry name" value="Cro/C1-type_HTH"/>
</dbReference>
<evidence type="ECO:0000313" key="3">
    <source>
        <dbReference type="Proteomes" id="UP001635816"/>
    </source>
</evidence>
<dbReference type="PROSITE" id="PS50943">
    <property type="entry name" value="HTH_CROC1"/>
    <property type="match status" value="1"/>
</dbReference>
<accession>A0ABW9LAE7</accession>
<keyword evidence="3" id="KW-1185">Reference proteome</keyword>
<dbReference type="Gene3D" id="1.10.260.40">
    <property type="entry name" value="lambda repressor-like DNA-binding domains"/>
    <property type="match status" value="1"/>
</dbReference>
<gene>
    <name evidence="2" type="ORF">ACK4CT_16255</name>
</gene>
<evidence type="ECO:0000259" key="1">
    <source>
        <dbReference type="PROSITE" id="PS50943"/>
    </source>
</evidence>
<dbReference type="SMART" id="SM00530">
    <property type="entry name" value="HTH_XRE"/>
    <property type="match status" value="1"/>
</dbReference>
<sequence>MDELEALERAAGLDPDSQDYRLRESLAKADNELLENLVRMRKAKGLTQQVVADRMKRDKSAVSNFERLGTDPHLSTIRRYAAAIGASVEHRVQDFECIDSSDYKSVVEERFKVFRSWTADIAKGLGARAEVADNVVYLDAYRGPLTDEFEIASETRAYCNG</sequence>
<protein>
    <submittedName>
        <fullName evidence="2">Helix-turn-helix domain-containing protein</fullName>
    </submittedName>
</protein>
<proteinExistence type="predicted"/>
<name>A0ABW9LAE7_9MYCO</name>
<dbReference type="Proteomes" id="UP001635816">
    <property type="component" value="Unassembled WGS sequence"/>
</dbReference>
<dbReference type="SUPFAM" id="SSF47413">
    <property type="entry name" value="lambda repressor-like DNA-binding domains"/>
    <property type="match status" value="1"/>
</dbReference>
<reference evidence="2 3" key="1">
    <citation type="submission" date="2024-12" db="EMBL/GenBank/DDBJ databases">
        <title>The coexistence of Mycolicibacterium septicum and Mycolicibacterium nivoides in clinical samples.</title>
        <authorList>
            <person name="Wang C."/>
            <person name="Feng Y."/>
            <person name="Zong Z."/>
        </authorList>
    </citation>
    <scope>NUCLEOTIDE SEQUENCE [LARGE SCALE GENOMIC DNA]</scope>
    <source>
        <strain evidence="2 3">120309</strain>
    </source>
</reference>
<feature type="domain" description="HTH cro/C1-type" evidence="1">
    <location>
        <begin position="37"/>
        <end position="91"/>
    </location>
</feature>